<sequence length="234" mass="25427">MADDGKFYIGTKDHAEVYDDQGKQLASWQSLGEKAVLTSIAVSKNDVFVADAGNRIVLRYDTTGKLINRIGKKDKERNIPGFVIPSPYFDLAVGRDGLLRVVNPGLRRIEAYTFDGDLEFWWGKFSSDVEGFCGCCNPVNFAILKGPHFAGIDDSFVTCEKGLIRVKIYDAEGAFVGVVAGPEQLVEGGASRVSEFGAGSQAGGFDVAVDAQGRIFVLDTTNNVVRIFIKKKAE</sequence>
<dbReference type="Gene3D" id="2.120.10.30">
    <property type="entry name" value="TolB, C-terminal domain"/>
    <property type="match status" value="1"/>
</dbReference>
<dbReference type="EMBL" id="BARS01009991">
    <property type="protein sequence ID" value="GAF82430.1"/>
    <property type="molecule type" value="Genomic_DNA"/>
</dbReference>
<protein>
    <recommendedName>
        <fullName evidence="2">SMP-30/Gluconolactonase/LRE-like region domain-containing protein</fullName>
    </recommendedName>
</protein>
<name>X0U1V5_9ZZZZ</name>
<evidence type="ECO:0000313" key="1">
    <source>
        <dbReference type="EMBL" id="GAF82430.1"/>
    </source>
</evidence>
<reference evidence="1" key="1">
    <citation type="journal article" date="2014" name="Front. Microbiol.">
        <title>High frequency of phylogenetically diverse reductive dehalogenase-homologous genes in deep subseafloor sedimentary metagenomes.</title>
        <authorList>
            <person name="Kawai M."/>
            <person name="Futagami T."/>
            <person name="Toyoda A."/>
            <person name="Takaki Y."/>
            <person name="Nishi S."/>
            <person name="Hori S."/>
            <person name="Arai W."/>
            <person name="Tsubouchi T."/>
            <person name="Morono Y."/>
            <person name="Uchiyama I."/>
            <person name="Ito T."/>
            <person name="Fujiyama A."/>
            <person name="Inagaki F."/>
            <person name="Takami H."/>
        </authorList>
    </citation>
    <scope>NUCLEOTIDE SEQUENCE</scope>
    <source>
        <strain evidence="1">Expedition CK06-06</strain>
    </source>
</reference>
<organism evidence="1">
    <name type="scientific">marine sediment metagenome</name>
    <dbReference type="NCBI Taxonomy" id="412755"/>
    <lineage>
        <taxon>unclassified sequences</taxon>
        <taxon>metagenomes</taxon>
        <taxon>ecological metagenomes</taxon>
    </lineage>
</organism>
<dbReference type="InterPro" id="IPR011042">
    <property type="entry name" value="6-blade_b-propeller_TolB-like"/>
</dbReference>
<dbReference type="AlphaFoldDB" id="X0U1V5"/>
<gene>
    <name evidence="1" type="ORF">S01H1_18653</name>
</gene>
<proteinExistence type="predicted"/>
<dbReference type="SUPFAM" id="SSF101898">
    <property type="entry name" value="NHL repeat"/>
    <property type="match status" value="1"/>
</dbReference>
<comment type="caution">
    <text evidence="1">The sequence shown here is derived from an EMBL/GenBank/DDBJ whole genome shotgun (WGS) entry which is preliminary data.</text>
</comment>
<accession>X0U1V5</accession>
<evidence type="ECO:0008006" key="2">
    <source>
        <dbReference type="Google" id="ProtNLM"/>
    </source>
</evidence>